<feature type="compositionally biased region" description="Polar residues" evidence="5">
    <location>
        <begin position="671"/>
        <end position="697"/>
    </location>
</feature>
<organism evidence="7 8">
    <name type="scientific">Tilletia caries</name>
    <name type="common">wheat bunt fungus</name>
    <dbReference type="NCBI Taxonomy" id="13290"/>
    <lineage>
        <taxon>Eukaryota</taxon>
        <taxon>Fungi</taxon>
        <taxon>Dikarya</taxon>
        <taxon>Basidiomycota</taxon>
        <taxon>Ustilaginomycotina</taxon>
        <taxon>Exobasidiomycetes</taxon>
        <taxon>Tilletiales</taxon>
        <taxon>Tilletiaceae</taxon>
        <taxon>Tilletia</taxon>
    </lineage>
</organism>
<evidence type="ECO:0000256" key="6">
    <source>
        <dbReference type="SAM" id="Phobius"/>
    </source>
</evidence>
<evidence type="ECO:0000256" key="3">
    <source>
        <dbReference type="ARBA" id="ARBA00022989"/>
    </source>
</evidence>
<comment type="subcellular location">
    <subcellularLocation>
        <location evidence="1">Membrane</location>
        <topology evidence="1">Multi-pass membrane protein</topology>
    </subcellularLocation>
</comment>
<comment type="caution">
    <text evidence="7">The sequence shown here is derived from an EMBL/GenBank/DDBJ whole genome shotgun (WGS) entry which is preliminary data.</text>
</comment>
<evidence type="ECO:0000256" key="5">
    <source>
        <dbReference type="SAM" id="MobiDB-lite"/>
    </source>
</evidence>
<dbReference type="InterPro" id="IPR006603">
    <property type="entry name" value="PQ-loop_rpt"/>
</dbReference>
<dbReference type="FunFam" id="1.20.1280.290:FF:000012">
    <property type="entry name" value="Vacuolar membrane PQ loop repeat protein"/>
    <property type="match status" value="1"/>
</dbReference>
<reference evidence="7" key="1">
    <citation type="submission" date="2016-04" db="EMBL/GenBank/DDBJ databases">
        <authorList>
            <person name="Nguyen H.D."/>
            <person name="Kesanakurti P."/>
            <person name="Cullis J."/>
            <person name="Levesque C.A."/>
            <person name="Hambleton S."/>
        </authorList>
    </citation>
    <scope>NUCLEOTIDE SEQUENCE</scope>
    <source>
        <strain evidence="7">DAOMC 238032</strain>
    </source>
</reference>
<feature type="transmembrane region" description="Helical" evidence="6">
    <location>
        <begin position="459"/>
        <end position="480"/>
    </location>
</feature>
<evidence type="ECO:0000256" key="2">
    <source>
        <dbReference type="ARBA" id="ARBA00022692"/>
    </source>
</evidence>
<feature type="region of interest" description="Disordered" evidence="5">
    <location>
        <begin position="570"/>
        <end position="626"/>
    </location>
</feature>
<dbReference type="InterPro" id="IPR051415">
    <property type="entry name" value="LAAT-1"/>
</dbReference>
<evidence type="ECO:0000256" key="4">
    <source>
        <dbReference type="ARBA" id="ARBA00023136"/>
    </source>
</evidence>
<keyword evidence="2 6" id="KW-0812">Transmembrane</keyword>
<feature type="transmembrane region" description="Helical" evidence="6">
    <location>
        <begin position="428"/>
        <end position="447"/>
    </location>
</feature>
<dbReference type="Pfam" id="PF04193">
    <property type="entry name" value="PQ-loop"/>
    <property type="match status" value="1"/>
</dbReference>
<feature type="region of interest" description="Disordered" evidence="5">
    <location>
        <begin position="663"/>
        <end position="720"/>
    </location>
</feature>
<keyword evidence="3 6" id="KW-1133">Transmembrane helix</keyword>
<dbReference type="EMBL" id="LWDD02001157">
    <property type="protein sequence ID" value="KAE8252052.1"/>
    <property type="molecule type" value="Genomic_DNA"/>
</dbReference>
<evidence type="ECO:0000313" key="7">
    <source>
        <dbReference type="EMBL" id="KAE8252052.1"/>
    </source>
</evidence>
<feature type="transmembrane region" description="Helical" evidence="6">
    <location>
        <begin position="340"/>
        <end position="361"/>
    </location>
</feature>
<keyword evidence="4 6" id="KW-0472">Membrane</keyword>
<accession>A0A8T8T1E1</accession>
<gene>
    <name evidence="7" type="ORF">A4X03_0g6260</name>
</gene>
<dbReference type="SMART" id="SM00679">
    <property type="entry name" value="CTNS"/>
    <property type="match status" value="1"/>
</dbReference>
<proteinExistence type="predicted"/>
<name>A0A8T8T1E1_9BASI</name>
<dbReference type="PANTHER" id="PTHR16201:SF44">
    <property type="entry name" value="SEVEN TRANSMEMBRANE PROTEIN 1"/>
    <property type="match status" value="1"/>
</dbReference>
<feature type="compositionally biased region" description="Basic and acidic residues" evidence="5">
    <location>
        <begin position="599"/>
        <end position="611"/>
    </location>
</feature>
<dbReference type="Proteomes" id="UP000077671">
    <property type="component" value="Unassembled WGS sequence"/>
</dbReference>
<evidence type="ECO:0000256" key="1">
    <source>
        <dbReference type="ARBA" id="ARBA00004141"/>
    </source>
</evidence>
<evidence type="ECO:0000313" key="8">
    <source>
        <dbReference type="Proteomes" id="UP000077671"/>
    </source>
</evidence>
<dbReference type="GO" id="GO:0016020">
    <property type="term" value="C:membrane"/>
    <property type="evidence" value="ECO:0007669"/>
    <property type="project" value="UniProtKB-SubCell"/>
</dbReference>
<protein>
    <submittedName>
        <fullName evidence="7">Uncharacterized protein</fullName>
    </submittedName>
</protein>
<dbReference type="AlphaFoldDB" id="A0A8T8T1E1"/>
<reference evidence="7" key="2">
    <citation type="journal article" date="2019" name="IMA Fungus">
        <title>Genome sequencing and comparison of five Tilletia species to identify candidate genes for the detection of regulated species infecting wheat.</title>
        <authorList>
            <person name="Nguyen H.D.T."/>
            <person name="Sultana T."/>
            <person name="Kesanakurti P."/>
            <person name="Hambleton S."/>
        </authorList>
    </citation>
    <scope>NUCLEOTIDE SEQUENCE</scope>
    <source>
        <strain evidence="7">DAOMC 238032</strain>
    </source>
</reference>
<sequence length="738" mass="79779">MHPIRAGLAQPRQPFKKTDSDIGLRSLFDCMLCVIVSSPFRETGALSFDLFDFVDSVNSDLDLGTDCRYQLPSSLPGLGRLDFRIEGSPHPPVRNSTSAGSMLFLSYVSSRFIPPMISRVTSSGKPRRVGLALAHEALTAESSVRAPLLSDCTFIQLQSRGAATARRHAPTSSTGIKRLRRKSDLDLFESTTSRRHSPPLIESLRPVQDHRRSSRFVAQRRRRLIRGSMLLIHSVGFRDPMLPSRTYLSILGKKEPMLGFAAARLPELGRNGEGAYYLNGVRIERHPIAHGNILPSTTNGTHAASETTPLLQGATQPGASTITDASAISISRRPTRKSQIILWSTATTFVAAVGVIAFFVFKPASSSGESPPPHVHPPSPDGSGAGIPKHQWRRDAQIYGWASALLYLTSRIPQIMKNRKTYCEGLSMALFVFALLGNSTYVASIMLKSTDPEYLLENASWLVGSLGVVFLDFIVLAQFVKYAPEREKLRLEVGCGGPGGGCAGSGPASRLILNKSKGLRSGRGLTPISSTDQLAVEGVILPLPNMKTSILPLTIAMLAVVARAAPVAPSHDIESHPSSVIPDDLQKRQIAKGSSVERVGTRKTDSLKRDGPPTPAEGASEAAVKTKRGMKTWIAAGTAGGVFLDRMVFQKIWPTLDLSSLPPYQAPPASDPSTLPSDKSKPASNQSTPPSNKSTPPYGQYAPPSPYPNKRSLSEEKDANIIRMKQEQLERLVANGVP</sequence>
<dbReference type="Gene3D" id="1.20.1280.290">
    <property type="match status" value="1"/>
</dbReference>
<dbReference type="PANTHER" id="PTHR16201">
    <property type="entry name" value="SEVEN TRANSMEMBRANE PROTEIN 1-RELATED"/>
    <property type="match status" value="1"/>
</dbReference>